<dbReference type="RefSeq" id="WP_117002953.1">
    <property type="nucleotide sequence ID" value="NZ_BMJS01000018.1"/>
</dbReference>
<evidence type="ECO:0000256" key="4">
    <source>
        <dbReference type="ARBA" id="ARBA00022729"/>
    </source>
</evidence>
<proteinExistence type="inferred from homology"/>
<dbReference type="AlphaFoldDB" id="A0A8J2Z524"/>
<accession>A0A8J2Z524</accession>
<evidence type="ECO:0000256" key="3">
    <source>
        <dbReference type="ARBA" id="ARBA00022448"/>
    </source>
</evidence>
<dbReference type="EMBL" id="BMJS01000018">
    <property type="protein sequence ID" value="GGG00115.1"/>
    <property type="molecule type" value="Genomic_DNA"/>
</dbReference>
<protein>
    <submittedName>
        <fullName evidence="6">Accessory colonization factor AcfC</fullName>
    </submittedName>
</protein>
<comment type="similarity">
    <text evidence="2">Belongs to the prokaryotic sulfate-binding protein family.</text>
</comment>
<reference evidence="6" key="2">
    <citation type="submission" date="2020-09" db="EMBL/GenBank/DDBJ databases">
        <authorList>
            <person name="Sun Q."/>
            <person name="Zhou Y."/>
        </authorList>
    </citation>
    <scope>NUCLEOTIDE SEQUENCE</scope>
    <source>
        <strain evidence="6">CGMCC 1.15758</strain>
    </source>
</reference>
<dbReference type="PANTHER" id="PTHR30368">
    <property type="entry name" value="SULFATE-BINDING PROTEIN"/>
    <property type="match status" value="1"/>
</dbReference>
<dbReference type="Pfam" id="PF13531">
    <property type="entry name" value="SBP_bac_11"/>
    <property type="match status" value="1"/>
</dbReference>
<evidence type="ECO:0000256" key="1">
    <source>
        <dbReference type="ARBA" id="ARBA00004418"/>
    </source>
</evidence>
<comment type="caution">
    <text evidence="6">The sequence shown here is derived from an EMBL/GenBank/DDBJ whole genome shotgun (WGS) entry which is preliminary data.</text>
</comment>
<evidence type="ECO:0000256" key="2">
    <source>
        <dbReference type="ARBA" id="ARBA00006099"/>
    </source>
</evidence>
<keyword evidence="5" id="KW-0574">Periplasm</keyword>
<dbReference type="GO" id="GO:0042597">
    <property type="term" value="C:periplasmic space"/>
    <property type="evidence" value="ECO:0007669"/>
    <property type="project" value="UniProtKB-SubCell"/>
</dbReference>
<evidence type="ECO:0000313" key="7">
    <source>
        <dbReference type="Proteomes" id="UP000636949"/>
    </source>
</evidence>
<keyword evidence="7" id="KW-1185">Reference proteome</keyword>
<keyword evidence="4" id="KW-0732">Signal</keyword>
<comment type="subcellular location">
    <subcellularLocation>
        <location evidence="1">Periplasm</location>
    </subcellularLocation>
</comment>
<dbReference type="Proteomes" id="UP000636949">
    <property type="component" value="Unassembled WGS sequence"/>
</dbReference>
<dbReference type="OrthoDB" id="9802127at2"/>
<dbReference type="SUPFAM" id="SSF53850">
    <property type="entry name" value="Periplasmic binding protein-like II"/>
    <property type="match status" value="1"/>
</dbReference>
<evidence type="ECO:0000313" key="6">
    <source>
        <dbReference type="EMBL" id="GGG00115.1"/>
    </source>
</evidence>
<dbReference type="PANTHER" id="PTHR30368:SF2">
    <property type="entry name" value="SULFATE-BINDING PROTEIN"/>
    <property type="match status" value="1"/>
</dbReference>
<dbReference type="GO" id="GO:0140104">
    <property type="term" value="F:molecular carrier activity"/>
    <property type="evidence" value="ECO:0007669"/>
    <property type="project" value="InterPro"/>
</dbReference>
<dbReference type="CDD" id="cd13519">
    <property type="entry name" value="PBP2_PEB3_AcfC"/>
    <property type="match status" value="1"/>
</dbReference>
<dbReference type="InterPro" id="IPR005669">
    <property type="entry name" value="Thiosulph/SO4-bd"/>
</dbReference>
<dbReference type="GO" id="GO:1902358">
    <property type="term" value="P:sulfate transmembrane transport"/>
    <property type="evidence" value="ECO:0007669"/>
    <property type="project" value="InterPro"/>
</dbReference>
<evidence type="ECO:0000256" key="5">
    <source>
        <dbReference type="ARBA" id="ARBA00022764"/>
    </source>
</evidence>
<reference evidence="6" key="1">
    <citation type="journal article" date="2014" name="Int. J. Syst. Evol. Microbiol.">
        <title>Complete genome sequence of Corynebacterium casei LMG S-19264T (=DSM 44701T), isolated from a smear-ripened cheese.</title>
        <authorList>
            <consortium name="US DOE Joint Genome Institute (JGI-PGF)"/>
            <person name="Walter F."/>
            <person name="Albersmeier A."/>
            <person name="Kalinowski J."/>
            <person name="Ruckert C."/>
        </authorList>
    </citation>
    <scope>NUCLEOTIDE SEQUENCE</scope>
    <source>
        <strain evidence="6">CGMCC 1.15758</strain>
    </source>
</reference>
<sequence length="255" mass="28288">MLNSIKQLSIIGGMLLSVTAYSDVTLYGPGGPHTALLDAAKAFEEKNDVKVHVNFGPQATWQAKAQENADILFGPSQQSALAIVNDFKTNFNVKDMQSLYLHDAIILVQKGNPKKITKLEDLIKPNIKIAVIDGQGMSNTSGTGVWEDIVGRKQDVAFFQAFRNNIEVFAINSGSAFKAFKSKEVDAWITWRDWAFSNPDVGDIVNINDDYVITRDFNVAINQNNTNSQVNQFVDYLKTPEAQAIFANYGWYVGK</sequence>
<keyword evidence="3" id="KW-0813">Transport</keyword>
<gene>
    <name evidence="6" type="ORF">GCM10010995_16800</name>
</gene>
<dbReference type="Gene3D" id="3.40.190.10">
    <property type="entry name" value="Periplasmic binding protein-like II"/>
    <property type="match status" value="2"/>
</dbReference>
<name>A0A8J2Z524_9GAMM</name>
<organism evidence="6 7">
    <name type="scientific">Cysteiniphilum litorale</name>
    <dbReference type="NCBI Taxonomy" id="2056700"/>
    <lineage>
        <taxon>Bacteria</taxon>
        <taxon>Pseudomonadati</taxon>
        <taxon>Pseudomonadota</taxon>
        <taxon>Gammaproteobacteria</taxon>
        <taxon>Thiotrichales</taxon>
        <taxon>Fastidiosibacteraceae</taxon>
        <taxon>Cysteiniphilum</taxon>
    </lineage>
</organism>